<reference evidence="3" key="1">
    <citation type="submission" date="2018-03" db="EMBL/GenBank/DDBJ databases">
        <title>Phage therapy in agriculture - a green tech approach to combat plant pathogenic bacteria.</title>
        <authorList>
            <person name="Carstens A.B."/>
            <person name="Djurhuus A.M."/>
            <person name="Hansen L.H."/>
        </authorList>
    </citation>
    <scope>NUCLEOTIDE SEQUENCE [LARGE SCALE GENOMIC DNA]</scope>
</reference>
<keyword evidence="2" id="KW-0540">Nuclease</keyword>
<dbReference type="Pfam" id="PF13392">
    <property type="entry name" value="HNH_3"/>
    <property type="match status" value="1"/>
</dbReference>
<dbReference type="GO" id="GO:0004519">
    <property type="term" value="F:endonuclease activity"/>
    <property type="evidence" value="ECO:0007669"/>
    <property type="project" value="UniProtKB-KW"/>
</dbReference>
<organism evidence="2 3">
    <name type="scientific">Dickeya phage Ninurta</name>
    <dbReference type="NCBI Taxonomy" id="2163631"/>
    <lineage>
        <taxon>Viruses</taxon>
        <taxon>Duplodnaviria</taxon>
        <taxon>Heunggongvirae</taxon>
        <taxon>Uroviricota</taxon>
        <taxon>Caudoviricetes</taxon>
        <taxon>Autographivirales</taxon>
        <taxon>Autotranscriptaviridae</taxon>
        <taxon>Studiervirinae</taxon>
        <taxon>Ningirsuvirus</taxon>
        <taxon>Ningirsuvirus ninurta</taxon>
    </lineage>
</organism>
<dbReference type="GeneID" id="54991633"/>
<accession>A0A2S1GTB0</accession>
<dbReference type="EMBL" id="MH059639">
    <property type="protein sequence ID" value="AWD92635.1"/>
    <property type="molecule type" value="Genomic_DNA"/>
</dbReference>
<dbReference type="InterPro" id="IPR044925">
    <property type="entry name" value="His-Me_finger_sf"/>
</dbReference>
<evidence type="ECO:0000313" key="3">
    <source>
        <dbReference type="Proteomes" id="UP000246538"/>
    </source>
</evidence>
<protein>
    <submittedName>
        <fullName evidence="2">HNH endonuclease</fullName>
    </submittedName>
</protein>
<dbReference type="Gene3D" id="3.90.75.10">
    <property type="entry name" value="Homing Intron 3 (I-ppo) Encoded Endonuclease, Chain A"/>
    <property type="match status" value="1"/>
</dbReference>
<dbReference type="InterPro" id="IPR044930">
    <property type="entry name" value="Homing_endonuclease_His-Me"/>
</dbReference>
<dbReference type="RefSeq" id="YP_009801124.1">
    <property type="nucleotide sequence ID" value="NC_047964.1"/>
</dbReference>
<dbReference type="SUPFAM" id="SSF54060">
    <property type="entry name" value="His-Me finger endonucleases"/>
    <property type="match status" value="1"/>
</dbReference>
<proteinExistence type="predicted"/>
<sequence length="161" mass="18361">MELKEKLRAYSKVSPSGCWEWQRSKDSRGYGKCNVGGGKWERAHRVSYTVFKGDIPDGYVVRHTCDNTSCCNPEHLITGTMADNMRDCVERGRRPRGAKHHAAKLTNSDVLYIITSNATAKELSERFSVVTQTIYRIRKDGEKWLDMQEKESERSGRTAQA</sequence>
<evidence type="ECO:0000313" key="2">
    <source>
        <dbReference type="EMBL" id="AWD92635.1"/>
    </source>
</evidence>
<evidence type="ECO:0000259" key="1">
    <source>
        <dbReference type="Pfam" id="PF13392"/>
    </source>
</evidence>
<dbReference type="KEGG" id="vg:54991633"/>
<keyword evidence="3" id="KW-1185">Reference proteome</keyword>
<name>A0A2S1GTB0_9CAUD</name>
<dbReference type="InterPro" id="IPR003615">
    <property type="entry name" value="HNH_nuc"/>
</dbReference>
<keyword evidence="2" id="KW-0378">Hydrolase</keyword>
<keyword evidence="2" id="KW-0255">Endonuclease</keyword>
<dbReference type="Proteomes" id="UP000246538">
    <property type="component" value="Segment"/>
</dbReference>
<feature type="domain" description="HNH nuclease" evidence="1">
    <location>
        <begin position="42"/>
        <end position="86"/>
    </location>
</feature>